<accession>A0A2P2NBR4</accession>
<dbReference type="AlphaFoldDB" id="A0A2P2NBR4"/>
<organism evidence="1">
    <name type="scientific">Rhizophora mucronata</name>
    <name type="common">Asiatic mangrove</name>
    <dbReference type="NCBI Taxonomy" id="61149"/>
    <lineage>
        <taxon>Eukaryota</taxon>
        <taxon>Viridiplantae</taxon>
        <taxon>Streptophyta</taxon>
        <taxon>Embryophyta</taxon>
        <taxon>Tracheophyta</taxon>
        <taxon>Spermatophyta</taxon>
        <taxon>Magnoliopsida</taxon>
        <taxon>eudicotyledons</taxon>
        <taxon>Gunneridae</taxon>
        <taxon>Pentapetalae</taxon>
        <taxon>rosids</taxon>
        <taxon>fabids</taxon>
        <taxon>Malpighiales</taxon>
        <taxon>Rhizophoraceae</taxon>
        <taxon>Rhizophora</taxon>
    </lineage>
</organism>
<proteinExistence type="predicted"/>
<evidence type="ECO:0000313" key="1">
    <source>
        <dbReference type="EMBL" id="MBX39909.1"/>
    </source>
</evidence>
<sequence>MENPFSTATRYLNGKKDVSYSSFSTYISYMMMGKPNALVLTEYPKEYRNATMR</sequence>
<name>A0A2P2NBR4_RHIMU</name>
<protein>
    <submittedName>
        <fullName evidence="1">Uncharacterized protein</fullName>
    </submittedName>
</protein>
<dbReference type="EMBL" id="GGEC01059425">
    <property type="protein sequence ID" value="MBX39909.1"/>
    <property type="molecule type" value="Transcribed_RNA"/>
</dbReference>
<reference evidence="1" key="1">
    <citation type="submission" date="2018-02" db="EMBL/GenBank/DDBJ databases">
        <title>Rhizophora mucronata_Transcriptome.</title>
        <authorList>
            <person name="Meera S.P."/>
            <person name="Sreeshan A."/>
            <person name="Augustine A."/>
        </authorList>
    </citation>
    <scope>NUCLEOTIDE SEQUENCE</scope>
    <source>
        <tissue evidence="1">Leaf</tissue>
    </source>
</reference>